<feature type="domain" description="Putative auto-transporter adhesin head GIN" evidence="2">
    <location>
        <begin position="45"/>
        <end position="227"/>
    </location>
</feature>
<gene>
    <name evidence="3" type="ORF">ALE3EI_2339</name>
</gene>
<dbReference type="RefSeq" id="WP_186988895.1">
    <property type="nucleotide sequence ID" value="NZ_CP052909.1"/>
</dbReference>
<name>A0A7G8PX13_9FLAO</name>
<dbReference type="EMBL" id="CP052909">
    <property type="protein sequence ID" value="QNJ98879.1"/>
    <property type="molecule type" value="Genomic_DNA"/>
</dbReference>
<evidence type="ECO:0000313" key="4">
    <source>
        <dbReference type="Proteomes" id="UP000515514"/>
    </source>
</evidence>
<sequence>MKTGLKSILVAALILFGITESTAQFKNTRVKGDGNITTKTVSTSNYSGVKVVGSMDVHLEKGTEGNISVTTDSNIHEYVEIEVDGNSLEIRIKKNTSVNTKHGIHVTVPFQEISEILLVGSGDIDTKNTISGNELELSIVGSGDIKLDVDVSEIDAKITGSGDMILSGKTGDLEVKISGSGDFEGKMLSAQNADTFISGSGDAEVNVKNNLKARVNGSGDIRYTGNPATRDTKVSGSGTIKGM</sequence>
<keyword evidence="1" id="KW-0732">Signal</keyword>
<protein>
    <recommendedName>
        <fullName evidence="2">Putative auto-transporter adhesin head GIN domain-containing protein</fullName>
    </recommendedName>
</protein>
<dbReference type="InterPro" id="IPR021255">
    <property type="entry name" value="DUF2807"/>
</dbReference>
<dbReference type="Pfam" id="PF10988">
    <property type="entry name" value="DUF2807"/>
    <property type="match status" value="1"/>
</dbReference>
<organism evidence="3 4">
    <name type="scientific">Constantimarinum furrinae</name>
    <dbReference type="NCBI Taxonomy" id="2562285"/>
    <lineage>
        <taxon>Bacteria</taxon>
        <taxon>Pseudomonadati</taxon>
        <taxon>Bacteroidota</taxon>
        <taxon>Flavobacteriia</taxon>
        <taxon>Flavobacteriales</taxon>
        <taxon>Flavobacteriaceae</taxon>
        <taxon>Altibacter/Constantimarinum group</taxon>
        <taxon>Constantimarinum</taxon>
    </lineage>
</organism>
<feature type="chain" id="PRO_5028848832" description="Putative auto-transporter adhesin head GIN domain-containing protein" evidence="1">
    <location>
        <begin position="24"/>
        <end position="243"/>
    </location>
</feature>
<feature type="signal peptide" evidence="1">
    <location>
        <begin position="1"/>
        <end position="23"/>
    </location>
</feature>
<dbReference type="PANTHER" id="PTHR39200:SF1">
    <property type="entry name" value="AUTO-TRANSPORTER ADHESIN HEAD GIN DOMAIN-CONTAINING PROTEIN-RELATED"/>
    <property type="match status" value="1"/>
</dbReference>
<dbReference type="AlphaFoldDB" id="A0A7G8PX13"/>
<evidence type="ECO:0000259" key="2">
    <source>
        <dbReference type="Pfam" id="PF10988"/>
    </source>
</evidence>
<dbReference type="Gene3D" id="2.160.20.120">
    <property type="match status" value="1"/>
</dbReference>
<keyword evidence="4" id="KW-1185">Reference proteome</keyword>
<proteinExistence type="predicted"/>
<dbReference type="PANTHER" id="PTHR39200">
    <property type="entry name" value="HYPOTHETICAL EXPORTED PROTEIN"/>
    <property type="match status" value="1"/>
</dbReference>
<evidence type="ECO:0000256" key="1">
    <source>
        <dbReference type="SAM" id="SignalP"/>
    </source>
</evidence>
<evidence type="ECO:0000313" key="3">
    <source>
        <dbReference type="EMBL" id="QNJ98879.1"/>
    </source>
</evidence>
<dbReference type="Proteomes" id="UP000515514">
    <property type="component" value="Chromosome"/>
</dbReference>
<reference evidence="3 4" key="1">
    <citation type="submission" date="2020-04" db="EMBL/GenBank/DDBJ databases">
        <title>Genome sequence of Altibacter aquimarinus strain ALE3EI.</title>
        <authorList>
            <person name="Oh H.-M."/>
            <person name="Jang D."/>
        </authorList>
    </citation>
    <scope>NUCLEOTIDE SEQUENCE [LARGE SCALE GENOMIC DNA]</scope>
    <source>
        <strain evidence="3 4">ALE3EI</strain>
    </source>
</reference>
<accession>A0A7G8PX13</accession>
<dbReference type="KEGG" id="alti:ALE3EI_2339"/>